<feature type="region of interest" description="Disordered" evidence="1">
    <location>
        <begin position="61"/>
        <end position="100"/>
    </location>
</feature>
<dbReference type="EMBL" id="JAGYWB010000007">
    <property type="protein sequence ID" value="KAI0516289.1"/>
    <property type="molecule type" value="Genomic_DNA"/>
</dbReference>
<accession>A0A8T3BP59</accession>
<evidence type="ECO:0000313" key="2">
    <source>
        <dbReference type="EMBL" id="KAI0516289.1"/>
    </source>
</evidence>
<feature type="compositionally biased region" description="Low complexity" evidence="1">
    <location>
        <begin position="85"/>
        <end position="98"/>
    </location>
</feature>
<comment type="caution">
    <text evidence="2">The sequence shown here is derived from an EMBL/GenBank/DDBJ whole genome shotgun (WGS) entry which is preliminary data.</text>
</comment>
<proteinExistence type="predicted"/>
<evidence type="ECO:0000313" key="3">
    <source>
        <dbReference type="Proteomes" id="UP000829196"/>
    </source>
</evidence>
<keyword evidence="3" id="KW-1185">Reference proteome</keyword>
<dbReference type="AlphaFoldDB" id="A0A8T3BP59"/>
<name>A0A8T3BP59_DENNO</name>
<gene>
    <name evidence="2" type="ORF">KFK09_008961</name>
</gene>
<sequence length="124" mass="13767">MQLVFSTKFTRSCEFPVFSENPAEFRRLQAAGKTPAAVVEEVRNLLFPFLLLLLRIPGVSRKSGRVPASSGGRKSSGGGGRGGEESPIPLSPSSSANSWCFPKIRQSSGVFRRQEELRRRWSRR</sequence>
<evidence type="ECO:0000256" key="1">
    <source>
        <dbReference type="SAM" id="MobiDB-lite"/>
    </source>
</evidence>
<protein>
    <submittedName>
        <fullName evidence="2">Uncharacterized protein</fullName>
    </submittedName>
</protein>
<reference evidence="2" key="1">
    <citation type="journal article" date="2022" name="Front. Genet.">
        <title>Chromosome-Scale Assembly of the Dendrobium nobile Genome Provides Insights Into the Molecular Mechanism of the Biosynthesis of the Medicinal Active Ingredient of Dendrobium.</title>
        <authorList>
            <person name="Xu Q."/>
            <person name="Niu S.-C."/>
            <person name="Li K.-L."/>
            <person name="Zheng P.-J."/>
            <person name="Zhang X.-J."/>
            <person name="Jia Y."/>
            <person name="Liu Y."/>
            <person name="Niu Y.-X."/>
            <person name="Yu L.-H."/>
            <person name="Chen D.-F."/>
            <person name="Zhang G.-Q."/>
        </authorList>
    </citation>
    <scope>NUCLEOTIDE SEQUENCE</scope>
    <source>
        <tissue evidence="2">Leaf</tissue>
    </source>
</reference>
<organism evidence="2 3">
    <name type="scientific">Dendrobium nobile</name>
    <name type="common">Orchid</name>
    <dbReference type="NCBI Taxonomy" id="94219"/>
    <lineage>
        <taxon>Eukaryota</taxon>
        <taxon>Viridiplantae</taxon>
        <taxon>Streptophyta</taxon>
        <taxon>Embryophyta</taxon>
        <taxon>Tracheophyta</taxon>
        <taxon>Spermatophyta</taxon>
        <taxon>Magnoliopsida</taxon>
        <taxon>Liliopsida</taxon>
        <taxon>Asparagales</taxon>
        <taxon>Orchidaceae</taxon>
        <taxon>Epidendroideae</taxon>
        <taxon>Malaxideae</taxon>
        <taxon>Dendrobiinae</taxon>
        <taxon>Dendrobium</taxon>
    </lineage>
</organism>
<dbReference type="Proteomes" id="UP000829196">
    <property type="component" value="Unassembled WGS sequence"/>
</dbReference>